<comment type="caution">
    <text evidence="2">The sequence shown here is derived from an EMBL/GenBank/DDBJ whole genome shotgun (WGS) entry which is preliminary data.</text>
</comment>
<evidence type="ECO:0000313" key="3">
    <source>
        <dbReference type="Proteomes" id="UP001608902"/>
    </source>
</evidence>
<dbReference type="AlphaFoldDB" id="A0ABD6ECP6"/>
<proteinExistence type="predicted"/>
<evidence type="ECO:0000313" key="2">
    <source>
        <dbReference type="EMBL" id="MFH4977410.1"/>
    </source>
</evidence>
<keyword evidence="1" id="KW-0812">Transmembrane</keyword>
<feature type="transmembrane region" description="Helical" evidence="1">
    <location>
        <begin position="5"/>
        <end position="25"/>
    </location>
</feature>
<dbReference type="EMBL" id="JBGFUD010002285">
    <property type="protein sequence ID" value="MFH4977410.1"/>
    <property type="molecule type" value="Genomic_DNA"/>
</dbReference>
<accession>A0ABD6ECP6</accession>
<keyword evidence="1" id="KW-0472">Membrane</keyword>
<sequence>MLFCFLSASAAFIMIYFCVDFWAYWNAQRRVVPAIAAGVLISIAILYFMNIGLILSEWFRTPGDKDLELCRSGQPSNDYARVSPDQNGYI</sequence>
<feature type="transmembrane region" description="Helical" evidence="1">
    <location>
        <begin position="31"/>
        <end position="55"/>
    </location>
</feature>
<evidence type="ECO:0000256" key="1">
    <source>
        <dbReference type="SAM" id="Phobius"/>
    </source>
</evidence>
<keyword evidence="1" id="KW-1133">Transmembrane helix</keyword>
<keyword evidence="3" id="KW-1185">Reference proteome</keyword>
<dbReference type="Proteomes" id="UP001608902">
    <property type="component" value="Unassembled WGS sequence"/>
</dbReference>
<protein>
    <submittedName>
        <fullName evidence="2">Uncharacterized protein</fullName>
    </submittedName>
</protein>
<name>A0ABD6ECP6_9BILA</name>
<gene>
    <name evidence="2" type="ORF">AB6A40_004119</name>
</gene>
<reference evidence="2 3" key="1">
    <citation type="submission" date="2024-08" db="EMBL/GenBank/DDBJ databases">
        <title>Gnathostoma spinigerum genome.</title>
        <authorList>
            <person name="Gonzalez-Bertolin B."/>
            <person name="Monzon S."/>
            <person name="Zaballos A."/>
            <person name="Jimenez P."/>
            <person name="Dekumyoy P."/>
            <person name="Varona S."/>
            <person name="Cuesta I."/>
            <person name="Sumanam S."/>
            <person name="Adisakwattana P."/>
            <person name="Gasser R.B."/>
            <person name="Hernandez-Gonzalez A."/>
            <person name="Young N.D."/>
            <person name="Perteguer M.J."/>
        </authorList>
    </citation>
    <scope>NUCLEOTIDE SEQUENCE [LARGE SCALE GENOMIC DNA]</scope>
    <source>
        <strain evidence="2">AL3</strain>
        <tissue evidence="2">Liver</tissue>
    </source>
</reference>
<organism evidence="2 3">
    <name type="scientific">Gnathostoma spinigerum</name>
    <dbReference type="NCBI Taxonomy" id="75299"/>
    <lineage>
        <taxon>Eukaryota</taxon>
        <taxon>Metazoa</taxon>
        <taxon>Ecdysozoa</taxon>
        <taxon>Nematoda</taxon>
        <taxon>Chromadorea</taxon>
        <taxon>Rhabditida</taxon>
        <taxon>Spirurina</taxon>
        <taxon>Gnathostomatomorpha</taxon>
        <taxon>Gnathostomatoidea</taxon>
        <taxon>Gnathostomatidae</taxon>
        <taxon>Gnathostoma</taxon>
    </lineage>
</organism>